<keyword evidence="2" id="KW-0238">DNA-binding</keyword>
<dbReference type="InterPro" id="IPR011991">
    <property type="entry name" value="ArsR-like_HTH"/>
</dbReference>
<dbReference type="EMBL" id="JAPDOD010000027">
    <property type="protein sequence ID" value="MDA0163736.1"/>
    <property type="molecule type" value="Genomic_DNA"/>
</dbReference>
<dbReference type="SMART" id="SM00418">
    <property type="entry name" value="HTH_ARSR"/>
    <property type="match status" value="1"/>
</dbReference>
<proteinExistence type="predicted"/>
<dbReference type="NCBIfam" id="NF033788">
    <property type="entry name" value="HTH_metalloreg"/>
    <property type="match status" value="1"/>
</dbReference>
<dbReference type="PROSITE" id="PS50987">
    <property type="entry name" value="HTH_ARSR_2"/>
    <property type="match status" value="1"/>
</dbReference>
<accession>A0A9X3MY22</accession>
<comment type="caution">
    <text evidence="5">The sequence shown here is derived from an EMBL/GenBank/DDBJ whole genome shotgun (WGS) entry which is preliminary data.</text>
</comment>
<dbReference type="GO" id="GO:0003700">
    <property type="term" value="F:DNA-binding transcription factor activity"/>
    <property type="evidence" value="ECO:0007669"/>
    <property type="project" value="InterPro"/>
</dbReference>
<protein>
    <submittedName>
        <fullName evidence="5">Metalloregulator ArsR/SmtB family transcription factor</fullName>
    </submittedName>
</protein>
<evidence type="ECO:0000256" key="2">
    <source>
        <dbReference type="ARBA" id="ARBA00023125"/>
    </source>
</evidence>
<keyword evidence="6" id="KW-1185">Reference proteome</keyword>
<dbReference type="Pfam" id="PF01022">
    <property type="entry name" value="HTH_5"/>
    <property type="match status" value="1"/>
</dbReference>
<evidence type="ECO:0000256" key="1">
    <source>
        <dbReference type="ARBA" id="ARBA00023015"/>
    </source>
</evidence>
<dbReference type="PRINTS" id="PR00778">
    <property type="entry name" value="HTHARSR"/>
</dbReference>
<gene>
    <name evidence="5" type="ORF">OM076_25930</name>
</gene>
<keyword evidence="1" id="KW-0805">Transcription regulation</keyword>
<evidence type="ECO:0000259" key="4">
    <source>
        <dbReference type="PROSITE" id="PS50987"/>
    </source>
</evidence>
<dbReference type="PANTHER" id="PTHR43132:SF2">
    <property type="entry name" value="ARSENICAL RESISTANCE OPERON REPRESSOR ARSR-RELATED"/>
    <property type="match status" value="1"/>
</dbReference>
<evidence type="ECO:0000313" key="6">
    <source>
        <dbReference type="Proteomes" id="UP001149140"/>
    </source>
</evidence>
<sequence length="118" mass="12960">MPYRTGQPPVYALKADFFRTLGHPARVRILQLLREGEQSVGALQAALDLDSGGTSQHLAALRKQGLVTSRREGTSVYYAVKDPRILELLELAKAVITAGLHEHQALLDELAVEDFGPR</sequence>
<evidence type="ECO:0000313" key="5">
    <source>
        <dbReference type="EMBL" id="MDA0163736.1"/>
    </source>
</evidence>
<dbReference type="InterPro" id="IPR036388">
    <property type="entry name" value="WH-like_DNA-bd_sf"/>
</dbReference>
<feature type="domain" description="HTH arsR-type" evidence="4">
    <location>
        <begin position="6"/>
        <end position="100"/>
    </location>
</feature>
<organism evidence="5 6">
    <name type="scientific">Solirubrobacter ginsenosidimutans</name>
    <dbReference type="NCBI Taxonomy" id="490573"/>
    <lineage>
        <taxon>Bacteria</taxon>
        <taxon>Bacillati</taxon>
        <taxon>Actinomycetota</taxon>
        <taxon>Thermoleophilia</taxon>
        <taxon>Solirubrobacterales</taxon>
        <taxon>Solirubrobacteraceae</taxon>
        <taxon>Solirubrobacter</taxon>
    </lineage>
</organism>
<dbReference type="AlphaFoldDB" id="A0A9X3MY22"/>
<dbReference type="RefSeq" id="WP_270042983.1">
    <property type="nucleotide sequence ID" value="NZ_JAPDOD010000027.1"/>
</dbReference>
<reference evidence="5" key="1">
    <citation type="submission" date="2022-10" db="EMBL/GenBank/DDBJ databases">
        <title>The WGS of Solirubrobacter ginsenosidimutans DSM 21036.</title>
        <authorList>
            <person name="Jiang Z."/>
        </authorList>
    </citation>
    <scope>NUCLEOTIDE SEQUENCE</scope>
    <source>
        <strain evidence="5">DSM 21036</strain>
    </source>
</reference>
<dbReference type="Proteomes" id="UP001149140">
    <property type="component" value="Unassembled WGS sequence"/>
</dbReference>
<dbReference type="SUPFAM" id="SSF46785">
    <property type="entry name" value="Winged helix' DNA-binding domain"/>
    <property type="match status" value="1"/>
</dbReference>
<dbReference type="PANTHER" id="PTHR43132">
    <property type="entry name" value="ARSENICAL RESISTANCE OPERON REPRESSOR ARSR-RELATED"/>
    <property type="match status" value="1"/>
</dbReference>
<evidence type="ECO:0000256" key="3">
    <source>
        <dbReference type="ARBA" id="ARBA00023163"/>
    </source>
</evidence>
<dbReference type="InterPro" id="IPR036390">
    <property type="entry name" value="WH_DNA-bd_sf"/>
</dbReference>
<dbReference type="Gene3D" id="1.10.10.10">
    <property type="entry name" value="Winged helix-like DNA-binding domain superfamily/Winged helix DNA-binding domain"/>
    <property type="match status" value="1"/>
</dbReference>
<dbReference type="CDD" id="cd00090">
    <property type="entry name" value="HTH_ARSR"/>
    <property type="match status" value="1"/>
</dbReference>
<keyword evidence="3" id="KW-0804">Transcription</keyword>
<dbReference type="InterPro" id="IPR001845">
    <property type="entry name" value="HTH_ArsR_DNA-bd_dom"/>
</dbReference>
<dbReference type="InterPro" id="IPR051011">
    <property type="entry name" value="Metal_resp_trans_reg"/>
</dbReference>
<name>A0A9X3MY22_9ACTN</name>
<dbReference type="GO" id="GO:0003677">
    <property type="term" value="F:DNA binding"/>
    <property type="evidence" value="ECO:0007669"/>
    <property type="project" value="UniProtKB-KW"/>
</dbReference>